<dbReference type="InterPro" id="IPR003594">
    <property type="entry name" value="HATPase_dom"/>
</dbReference>
<evidence type="ECO:0000256" key="2">
    <source>
        <dbReference type="ARBA" id="ARBA00012438"/>
    </source>
</evidence>
<feature type="transmembrane region" description="Helical" evidence="7">
    <location>
        <begin position="35"/>
        <end position="52"/>
    </location>
</feature>
<dbReference type="Gene3D" id="3.30.565.10">
    <property type="entry name" value="Histidine kinase-like ATPase, C-terminal domain"/>
    <property type="match status" value="1"/>
</dbReference>
<keyword evidence="6" id="KW-0175">Coiled coil</keyword>
<dbReference type="InterPro" id="IPR005467">
    <property type="entry name" value="His_kinase_dom"/>
</dbReference>
<gene>
    <name evidence="9" type="ORF">PJF56_19140</name>
</gene>
<organism evidence="9 10">
    <name type="scientific">Roseofilum halophilum BLCC-M91</name>
    <dbReference type="NCBI Taxonomy" id="3022259"/>
    <lineage>
        <taxon>Bacteria</taxon>
        <taxon>Bacillati</taxon>
        <taxon>Cyanobacteriota</taxon>
        <taxon>Cyanophyceae</taxon>
        <taxon>Desertifilales</taxon>
        <taxon>Desertifilaceae</taxon>
        <taxon>Roseofilum</taxon>
        <taxon>Roseofilum halophilum</taxon>
    </lineage>
</organism>
<dbReference type="PANTHER" id="PTHR43065">
    <property type="entry name" value="SENSOR HISTIDINE KINASE"/>
    <property type="match status" value="1"/>
</dbReference>
<dbReference type="Pfam" id="PF02518">
    <property type="entry name" value="HATPase_c"/>
    <property type="match status" value="1"/>
</dbReference>
<keyword evidence="4" id="KW-0418">Kinase</keyword>
<keyword evidence="7" id="KW-0812">Transmembrane</keyword>
<dbReference type="InterPro" id="IPR036890">
    <property type="entry name" value="HATPase_C_sf"/>
</dbReference>
<dbReference type="SUPFAM" id="SSF47384">
    <property type="entry name" value="Homodimeric domain of signal transducing histidine kinase"/>
    <property type="match status" value="1"/>
</dbReference>
<keyword evidence="3" id="KW-0597">Phosphoprotein</keyword>
<dbReference type="SUPFAM" id="SSF55874">
    <property type="entry name" value="ATPase domain of HSP90 chaperone/DNA topoisomerase II/histidine kinase"/>
    <property type="match status" value="1"/>
</dbReference>
<evidence type="ECO:0000256" key="7">
    <source>
        <dbReference type="SAM" id="Phobius"/>
    </source>
</evidence>
<keyword evidence="7" id="KW-1133">Transmembrane helix</keyword>
<evidence type="ECO:0000313" key="9">
    <source>
        <dbReference type="EMBL" id="MDJ1180979.1"/>
    </source>
</evidence>
<dbReference type="InterPro" id="IPR003661">
    <property type="entry name" value="HisK_dim/P_dom"/>
</dbReference>
<dbReference type="GO" id="GO:0005524">
    <property type="term" value="F:ATP binding"/>
    <property type="evidence" value="ECO:0007669"/>
    <property type="project" value="UniProtKB-KW"/>
</dbReference>
<evidence type="ECO:0000313" key="10">
    <source>
        <dbReference type="Proteomes" id="UP001231370"/>
    </source>
</evidence>
<dbReference type="PRINTS" id="PR00344">
    <property type="entry name" value="BCTRLSENSOR"/>
</dbReference>
<dbReference type="RefSeq" id="WP_283764279.1">
    <property type="nucleotide sequence ID" value="NZ_JAQPOK010000148.1"/>
</dbReference>
<name>A0ABT7BR48_9CYAN</name>
<evidence type="ECO:0000259" key="8">
    <source>
        <dbReference type="PROSITE" id="PS50109"/>
    </source>
</evidence>
<dbReference type="EMBL" id="JAQPOK010000148">
    <property type="protein sequence ID" value="MDJ1180979.1"/>
    <property type="molecule type" value="Genomic_DNA"/>
</dbReference>
<proteinExistence type="predicted"/>
<keyword evidence="9" id="KW-0547">Nucleotide-binding</keyword>
<dbReference type="SMART" id="SM00387">
    <property type="entry name" value="HATPase_c"/>
    <property type="match status" value="1"/>
</dbReference>
<feature type="domain" description="Histidine kinase" evidence="8">
    <location>
        <begin position="229"/>
        <end position="482"/>
    </location>
</feature>
<comment type="catalytic activity">
    <reaction evidence="1">
        <text>ATP + protein L-histidine = ADP + protein N-phospho-L-histidine.</text>
        <dbReference type="EC" id="2.7.13.3"/>
    </reaction>
</comment>
<feature type="coiled-coil region" evidence="6">
    <location>
        <begin position="126"/>
        <end position="217"/>
    </location>
</feature>
<sequence>MTASLFSPSLAYMAHGHCYLWQTPLVSLHVTSDTLIALAYFSIPGILVYSVWKRQDVPFLNIFILFGAFIILCGIGHLFDVWTLWYPNYWISGIERAFTALISCYTAAAMVTLIPQFLSLKTPEELASINYQLQEEIKRRQETEQELIIANQTLEQRVKERTQELNTINQNLEDQIQARIEIESALRESETKEREKAESLTQTLQQLQKTQSQLVQSEKMAALGKMVGGIAHEINNPITFIYSNIECSREYAQHLLNLIQLYQLYYPKPVPVIVDQIESLDLEFIEEDFVQLLDSMKKGADRIKKIVLSLRNFSRLDEQGRKLIDLNSSIKNTLNLLSSSLFPLLARGEIEVVQTLNEIPNIECYPAQINQAILNIVENAIDAVEEKSKSVSDFIGKIEIETTWDSNRTVSILIQDNALGIPDRIKAKIFDPFFSTKSIGKGTGLGLTTAYQIIVEEHHGKLECTSHPGTGTCFKIDLPCSLTHDC</sequence>
<dbReference type="InterPro" id="IPR004358">
    <property type="entry name" value="Sig_transdc_His_kin-like_C"/>
</dbReference>
<feature type="transmembrane region" description="Helical" evidence="7">
    <location>
        <begin position="59"/>
        <end position="85"/>
    </location>
</feature>
<dbReference type="InterPro" id="IPR058544">
    <property type="entry name" value="ETR1_N"/>
</dbReference>
<dbReference type="CDD" id="cd00082">
    <property type="entry name" value="HisKA"/>
    <property type="match status" value="1"/>
</dbReference>
<comment type="caution">
    <text evidence="9">The sequence shown here is derived from an EMBL/GenBank/DDBJ whole genome shotgun (WGS) entry which is preliminary data.</text>
</comment>
<keyword evidence="9" id="KW-0067">ATP-binding</keyword>
<evidence type="ECO:0000256" key="3">
    <source>
        <dbReference type="ARBA" id="ARBA00022553"/>
    </source>
</evidence>
<keyword evidence="7" id="KW-0472">Membrane</keyword>
<evidence type="ECO:0000256" key="5">
    <source>
        <dbReference type="ARBA" id="ARBA00023012"/>
    </source>
</evidence>
<dbReference type="EC" id="2.7.13.3" evidence="2"/>
<dbReference type="Pfam" id="PF25487">
    <property type="entry name" value="ETR1_N"/>
    <property type="match status" value="1"/>
</dbReference>
<keyword evidence="10" id="KW-1185">Reference proteome</keyword>
<dbReference type="SMART" id="SM00388">
    <property type="entry name" value="HisKA"/>
    <property type="match status" value="1"/>
</dbReference>
<protein>
    <recommendedName>
        <fullName evidence="2">histidine kinase</fullName>
        <ecNumber evidence="2">2.7.13.3</ecNumber>
    </recommendedName>
</protein>
<dbReference type="PROSITE" id="PS50109">
    <property type="entry name" value="HIS_KIN"/>
    <property type="match status" value="1"/>
</dbReference>
<evidence type="ECO:0000256" key="6">
    <source>
        <dbReference type="SAM" id="Coils"/>
    </source>
</evidence>
<reference evidence="9 10" key="1">
    <citation type="submission" date="2023-01" db="EMBL/GenBank/DDBJ databases">
        <title>Novel diversity within Roseofilum (Cyanobacteria; Desertifilaceae) from marine benthic mats with descriptions of four novel species.</title>
        <authorList>
            <person name="Wang Y."/>
            <person name="Berthold D.E."/>
            <person name="Hu J."/>
            <person name="Lefler F.W."/>
            <person name="Laughinghouse H.D. IV."/>
        </authorList>
    </citation>
    <scope>NUCLEOTIDE SEQUENCE [LARGE SCALE GENOMIC DNA]</scope>
    <source>
        <strain evidence="9 10">BLCC-M91</strain>
    </source>
</reference>
<keyword evidence="4" id="KW-0808">Transferase</keyword>
<accession>A0ABT7BR48</accession>
<dbReference type="Gene3D" id="1.10.287.130">
    <property type="match status" value="1"/>
</dbReference>
<dbReference type="PANTHER" id="PTHR43065:SF50">
    <property type="entry name" value="HISTIDINE KINASE"/>
    <property type="match status" value="1"/>
</dbReference>
<dbReference type="Proteomes" id="UP001231370">
    <property type="component" value="Unassembled WGS sequence"/>
</dbReference>
<dbReference type="InterPro" id="IPR036097">
    <property type="entry name" value="HisK_dim/P_sf"/>
</dbReference>
<evidence type="ECO:0000256" key="1">
    <source>
        <dbReference type="ARBA" id="ARBA00000085"/>
    </source>
</evidence>
<keyword evidence="5" id="KW-0902">Two-component regulatory system</keyword>
<evidence type="ECO:0000256" key="4">
    <source>
        <dbReference type="ARBA" id="ARBA00022777"/>
    </source>
</evidence>